<feature type="signal peptide" evidence="5">
    <location>
        <begin position="1"/>
        <end position="21"/>
    </location>
</feature>
<reference evidence="7 8" key="1">
    <citation type="journal article" date="2011" name="J. Bacteriol.">
        <title>Complete genome sequences of the chemolithoautotrophic Oligotropha carboxidovorans strains OM4 and OM5.</title>
        <authorList>
            <person name="Volland S."/>
            <person name="Rachinger M."/>
            <person name="Strittmatter A."/>
            <person name="Daniel R."/>
            <person name="Gottschalk G."/>
            <person name="Meyer O."/>
        </authorList>
    </citation>
    <scope>NUCLEOTIDE SEQUENCE [LARGE SCALE GENOMIC DNA]</scope>
    <source>
        <strain evidence="8">ATCC 49405 / DSM 1227 / KCTC 32145 / OM5</strain>
    </source>
</reference>
<dbReference type="OrthoDB" id="7363829at2"/>
<keyword evidence="3 4" id="KW-0408">Iron</keyword>
<evidence type="ECO:0000313" key="8">
    <source>
        <dbReference type="Proteomes" id="UP000007730"/>
    </source>
</evidence>
<dbReference type="KEGG" id="ocg:OCA5_c29390"/>
<evidence type="ECO:0000256" key="3">
    <source>
        <dbReference type="ARBA" id="ARBA00023004"/>
    </source>
</evidence>
<dbReference type="SUPFAM" id="SSF46626">
    <property type="entry name" value="Cytochrome c"/>
    <property type="match status" value="1"/>
</dbReference>
<dbReference type="STRING" id="504832.OCA5_c29390"/>
<keyword evidence="5" id="KW-0732">Signal</keyword>
<accession>B6JBT9</accession>
<dbReference type="Proteomes" id="UP000007730">
    <property type="component" value="Chromosome"/>
</dbReference>
<evidence type="ECO:0000256" key="1">
    <source>
        <dbReference type="ARBA" id="ARBA00022617"/>
    </source>
</evidence>
<evidence type="ECO:0000256" key="4">
    <source>
        <dbReference type="PROSITE-ProRule" id="PRU00433"/>
    </source>
</evidence>
<evidence type="ECO:0000259" key="6">
    <source>
        <dbReference type="PROSITE" id="PS51007"/>
    </source>
</evidence>
<dbReference type="InterPro" id="IPR009056">
    <property type="entry name" value="Cyt_c-like_dom"/>
</dbReference>
<organism evidence="7 8">
    <name type="scientific">Afipia carboxidovorans (strain ATCC 49405 / DSM 1227 / KCTC 32145 / OM5)</name>
    <name type="common">Oligotropha carboxidovorans</name>
    <dbReference type="NCBI Taxonomy" id="504832"/>
    <lineage>
        <taxon>Bacteria</taxon>
        <taxon>Pseudomonadati</taxon>
        <taxon>Pseudomonadota</taxon>
        <taxon>Alphaproteobacteria</taxon>
        <taxon>Hyphomicrobiales</taxon>
        <taxon>Nitrobacteraceae</taxon>
        <taxon>Afipia</taxon>
    </lineage>
</organism>
<keyword evidence="2 4" id="KW-0479">Metal-binding</keyword>
<dbReference type="eggNOG" id="COG2010">
    <property type="taxonomic scope" value="Bacteria"/>
</dbReference>
<sequence length="109" mass="11983">MLKQMCLGAILAGGMIGSGWAMEDPAVQRGRTFARVRCAQCHSIDRVTESPLKIAPAFRTLHTRYPVETLAEALAEGISTGHPTMPEFRLDPDQVGDFIAFLQSLEKPR</sequence>
<feature type="domain" description="Cytochrome c" evidence="6">
    <location>
        <begin position="25"/>
        <end position="106"/>
    </location>
</feature>
<dbReference type="EMBL" id="CP002826">
    <property type="protein sequence ID" value="AEI07630.1"/>
    <property type="molecule type" value="Genomic_DNA"/>
</dbReference>
<keyword evidence="1 4" id="KW-0349">Heme</keyword>
<dbReference type="KEGG" id="oca:OCAR_5020"/>
<dbReference type="PROSITE" id="PS51007">
    <property type="entry name" value="CYTC"/>
    <property type="match status" value="1"/>
</dbReference>
<dbReference type="GO" id="GO:0009055">
    <property type="term" value="F:electron transfer activity"/>
    <property type="evidence" value="ECO:0007669"/>
    <property type="project" value="InterPro"/>
</dbReference>
<dbReference type="Pfam" id="PF00034">
    <property type="entry name" value="Cytochrom_C"/>
    <property type="match status" value="1"/>
</dbReference>
<evidence type="ECO:0000256" key="5">
    <source>
        <dbReference type="SAM" id="SignalP"/>
    </source>
</evidence>
<feature type="chain" id="PRO_5002846919" description="Cytochrome c domain-containing protein" evidence="5">
    <location>
        <begin position="22"/>
        <end position="109"/>
    </location>
</feature>
<evidence type="ECO:0000313" key="7">
    <source>
        <dbReference type="EMBL" id="AEI07630.1"/>
    </source>
</evidence>
<gene>
    <name evidence="7" type="ordered locus">OCA5_c29390</name>
</gene>
<dbReference type="GO" id="GO:0046872">
    <property type="term" value="F:metal ion binding"/>
    <property type="evidence" value="ECO:0007669"/>
    <property type="project" value="UniProtKB-KW"/>
</dbReference>
<name>B6JBT9_AFIC5</name>
<dbReference type="GO" id="GO:0020037">
    <property type="term" value="F:heme binding"/>
    <property type="evidence" value="ECO:0007669"/>
    <property type="project" value="InterPro"/>
</dbReference>
<dbReference type="HOGENOM" id="CLU_133116_0_1_5"/>
<protein>
    <recommendedName>
        <fullName evidence="6">Cytochrome c domain-containing protein</fullName>
    </recommendedName>
</protein>
<keyword evidence="8" id="KW-1185">Reference proteome</keyword>
<dbReference type="AlphaFoldDB" id="B6JBT9"/>
<proteinExistence type="predicted"/>
<dbReference type="Gene3D" id="1.10.760.10">
    <property type="entry name" value="Cytochrome c-like domain"/>
    <property type="match status" value="1"/>
</dbReference>
<dbReference type="RefSeq" id="WP_012562185.1">
    <property type="nucleotide sequence ID" value="NC_011386.1"/>
</dbReference>
<evidence type="ECO:0000256" key="2">
    <source>
        <dbReference type="ARBA" id="ARBA00022723"/>
    </source>
</evidence>
<dbReference type="InterPro" id="IPR036909">
    <property type="entry name" value="Cyt_c-like_dom_sf"/>
</dbReference>